<keyword evidence="4" id="KW-0238">DNA-binding</keyword>
<dbReference type="PRINTS" id="PR00035">
    <property type="entry name" value="HTHGNTR"/>
</dbReference>
<dbReference type="Gene3D" id="3.40.640.10">
    <property type="entry name" value="Type I PLP-dependent aspartate aminotransferase-like (Major domain)"/>
    <property type="match status" value="1"/>
</dbReference>
<evidence type="ECO:0000256" key="4">
    <source>
        <dbReference type="ARBA" id="ARBA00023125"/>
    </source>
</evidence>
<evidence type="ECO:0000259" key="6">
    <source>
        <dbReference type="PROSITE" id="PS50949"/>
    </source>
</evidence>
<dbReference type="PROSITE" id="PS50949">
    <property type="entry name" value="HTH_GNTR"/>
    <property type="match status" value="1"/>
</dbReference>
<dbReference type="InterPro" id="IPR036388">
    <property type="entry name" value="WH-like_DNA-bd_sf"/>
</dbReference>
<dbReference type="SUPFAM" id="SSF46785">
    <property type="entry name" value="Winged helix' DNA-binding domain"/>
    <property type="match status" value="1"/>
</dbReference>
<proteinExistence type="inferred from homology"/>
<evidence type="ECO:0000256" key="1">
    <source>
        <dbReference type="ARBA" id="ARBA00005384"/>
    </source>
</evidence>
<dbReference type="Gene3D" id="1.10.10.10">
    <property type="entry name" value="Winged helix-like DNA-binding domain superfamily/Winged helix DNA-binding domain"/>
    <property type="match status" value="1"/>
</dbReference>
<keyword evidence="5" id="KW-0804">Transcription</keyword>
<feature type="domain" description="HTH gntR-type" evidence="6">
    <location>
        <begin position="12"/>
        <end position="80"/>
    </location>
</feature>
<protein>
    <submittedName>
        <fullName evidence="7">PLP-dependent aminotransferase family protein</fullName>
    </submittedName>
</protein>
<name>A0ABR9ZR91_9FIRM</name>
<dbReference type="PANTHER" id="PTHR46577:SF1">
    <property type="entry name" value="HTH-TYPE TRANSCRIPTIONAL REGULATORY PROTEIN GABR"/>
    <property type="match status" value="1"/>
</dbReference>
<comment type="caution">
    <text evidence="7">The sequence shown here is derived from an EMBL/GenBank/DDBJ whole genome shotgun (WGS) entry which is preliminary data.</text>
</comment>
<dbReference type="PANTHER" id="PTHR46577">
    <property type="entry name" value="HTH-TYPE TRANSCRIPTIONAL REGULATORY PROTEIN GABR"/>
    <property type="match status" value="1"/>
</dbReference>
<keyword evidence="2" id="KW-0663">Pyridoxal phosphate</keyword>
<evidence type="ECO:0000256" key="2">
    <source>
        <dbReference type="ARBA" id="ARBA00022898"/>
    </source>
</evidence>
<dbReference type="CDD" id="cd07377">
    <property type="entry name" value="WHTH_GntR"/>
    <property type="match status" value="1"/>
</dbReference>
<dbReference type="Pfam" id="PF00155">
    <property type="entry name" value="Aminotran_1_2"/>
    <property type="match status" value="1"/>
</dbReference>
<evidence type="ECO:0000256" key="5">
    <source>
        <dbReference type="ARBA" id="ARBA00023163"/>
    </source>
</evidence>
<keyword evidence="3" id="KW-0805">Transcription regulation</keyword>
<evidence type="ECO:0000256" key="3">
    <source>
        <dbReference type="ARBA" id="ARBA00023015"/>
    </source>
</evidence>
<dbReference type="SMART" id="SM00345">
    <property type="entry name" value="HTH_GNTR"/>
    <property type="match status" value="1"/>
</dbReference>
<dbReference type="InterPro" id="IPR036390">
    <property type="entry name" value="WH_DNA-bd_sf"/>
</dbReference>
<dbReference type="Proteomes" id="UP000614200">
    <property type="component" value="Unassembled WGS sequence"/>
</dbReference>
<dbReference type="InterPro" id="IPR051446">
    <property type="entry name" value="HTH_trans_reg/aminotransferase"/>
</dbReference>
<dbReference type="GO" id="GO:0008483">
    <property type="term" value="F:transaminase activity"/>
    <property type="evidence" value="ECO:0007669"/>
    <property type="project" value="UniProtKB-KW"/>
</dbReference>
<evidence type="ECO:0000313" key="7">
    <source>
        <dbReference type="EMBL" id="MBF4692460.1"/>
    </source>
</evidence>
<dbReference type="InterPro" id="IPR015421">
    <property type="entry name" value="PyrdxlP-dep_Trfase_major"/>
</dbReference>
<dbReference type="InterPro" id="IPR000524">
    <property type="entry name" value="Tscrpt_reg_HTH_GntR"/>
</dbReference>
<dbReference type="RefSeq" id="WP_194700687.1">
    <property type="nucleotide sequence ID" value="NZ_JADKNH010000002.1"/>
</dbReference>
<comment type="similarity">
    <text evidence="1">In the C-terminal section; belongs to the class-I pyridoxal-phosphate-dependent aminotransferase family.</text>
</comment>
<evidence type="ECO:0000313" key="8">
    <source>
        <dbReference type="Proteomes" id="UP000614200"/>
    </source>
</evidence>
<dbReference type="SUPFAM" id="SSF53383">
    <property type="entry name" value="PLP-dependent transferases"/>
    <property type="match status" value="1"/>
</dbReference>
<sequence>MWQIKLERENEISLSRQLFYAMKDLILEGKIQSGEALPSSRGLAKDMSVSRSTVNEAYDMLETEGFIVTRQGAPTRVKEGLYLEKHQKHYEEVLFPVIQGSEQSFIVDFKTGQPDVSLFPRYVWNQMMYKAFEQLSDNDLGYFGTAGYEALRVEISHWLFRKRGLSAKPQDIFITSGTTQALSILVTMLSKEGVPFAVEDPCHKGLLEVIESSGNSILSIPVDQEGLKTSLLNGHDISAVYVTPSHQFPLGSILTAERRIELIKLARQRHFYIIEDDYDSEFRYRGAAVSPLYALDSEQVLYTGSFSKSLYPALRIGFVILPPKLQANWMYLRKHFDVQNPIVEQAALTAFLRQRKLDKYIQKISRLYEKKRLALTQAIYKYFGEQCTILGDETGLHLVLQVHGAKFDEVFVKKSQDAGIRVFPIEHYCIVKGDHLDQLMLGYGHLKIEDIPKSVSKLYNMIMT</sequence>
<keyword evidence="7" id="KW-0808">Transferase</keyword>
<keyword evidence="8" id="KW-1185">Reference proteome</keyword>
<dbReference type="InterPro" id="IPR015424">
    <property type="entry name" value="PyrdxlP-dep_Trfase"/>
</dbReference>
<dbReference type="Pfam" id="PF00392">
    <property type="entry name" value="GntR"/>
    <property type="match status" value="1"/>
</dbReference>
<keyword evidence="7" id="KW-0032">Aminotransferase</keyword>
<gene>
    <name evidence="7" type="ORF">ISU02_04995</name>
</gene>
<dbReference type="EMBL" id="JADKNH010000002">
    <property type="protein sequence ID" value="MBF4692460.1"/>
    <property type="molecule type" value="Genomic_DNA"/>
</dbReference>
<dbReference type="CDD" id="cd00609">
    <property type="entry name" value="AAT_like"/>
    <property type="match status" value="1"/>
</dbReference>
<accession>A0ABR9ZR91</accession>
<organism evidence="7 8">
    <name type="scientific">Fusibacter ferrireducens</name>
    <dbReference type="NCBI Taxonomy" id="2785058"/>
    <lineage>
        <taxon>Bacteria</taxon>
        <taxon>Bacillati</taxon>
        <taxon>Bacillota</taxon>
        <taxon>Clostridia</taxon>
        <taxon>Eubacteriales</taxon>
        <taxon>Eubacteriales Family XII. Incertae Sedis</taxon>
        <taxon>Fusibacter</taxon>
    </lineage>
</organism>
<dbReference type="InterPro" id="IPR004839">
    <property type="entry name" value="Aminotransferase_I/II_large"/>
</dbReference>
<reference evidence="7 8" key="1">
    <citation type="submission" date="2020-11" db="EMBL/GenBank/DDBJ databases">
        <title>Fusibacter basophilias sp. nov.</title>
        <authorList>
            <person name="Qiu D."/>
        </authorList>
    </citation>
    <scope>NUCLEOTIDE SEQUENCE [LARGE SCALE GENOMIC DNA]</scope>
    <source>
        <strain evidence="7 8">Q10-2</strain>
    </source>
</reference>